<dbReference type="Pfam" id="PF13589">
    <property type="entry name" value="HATPase_c_3"/>
    <property type="match status" value="1"/>
</dbReference>
<dbReference type="InterPro" id="IPR058617">
    <property type="entry name" value="Ig_SMCHD1_7th"/>
</dbReference>
<dbReference type="Proteomes" id="UP000694558">
    <property type="component" value="Chromosome 18"/>
</dbReference>
<sequence length="1861" mass="207573">MSSAGAQRLQGASSRGGGRQPRRIRVYDCRSGDKPSSSGPLLETSGLDFNHFLQILHEKFAIHSHETFVLVTTDRKPLDLDRFAELQNGSTLYLLRRKDQALQLAMEEHITFTPHYDTLIRSGLHEYYASEGQKPLPYALAELIDNALWATAKNTGTRTIELRMLFDESLGKPAIVVLDNGCGMTLKQLNNWAVFRHSKFTRANSTCESQKDGYVRPDPVPRSLNSDISYFGVGGKQAVFYIGDSTRMISKPVGSPDVHELVLSKEDFERKERNKEDIYSGVIRNRKPGDSSHVNKDNERFLHALIAEESGKESFTAVVITGIGPQHITFLKQDFEMWTRELAHTYHYYIHGLNGNDMKSSFSNSDQLPKIDIQVTLLEKHPRSPRVMNLREVDNDMQTLYINAAADKFEFKATTGLDTGTVEGVIRYHPFLYDKETYPEDPYAVQDDDSDESGIRHQARGKRPIFECFWNGRLIPYTTVSEFDWCAWPGTTSKIPEECYSRFSGVLFTDDKFQVSTNKLTFMDLEQRVRSKETIFTRVNMFFSWLKNCHEKLDKQVKFLGFKEIVKRDDVTSKKMQHPWATFSSIEWDGNIYKTGQLVKSQKTIPILHGTVVQFLLYGDHDKDVFATGGQVEVCLVRKEFGSLLPHKLKVDWPDGNPWPENGVRPAGTPLGKMLTCLHINQFITSLHQISLNVVKSNGLSYVGLGNDEEVVSFVAQHTTKWHFFFRKMETLTDPGSYTLLLETMITESGATTFGDENLPSYELKFTITAGSAEGFEMDGVSSTLHVGVPFDIPLHLKDCYGNAILSVPIKSQLVLYTKLQKKISLVILSSVLYFVLQTYDLKVTLPGLKKDTQTFKVSVLPGNPHSIHVMTEENPITVENGTPVRLNVEIHDEVGNVTAHPRQIVHCQVQGLPPVKIDCSSTGAGQLVTKPINLNIIGGEPQKLKVQFKCMALVVRELKVIPSTRVSLIKLFSRDDENLVLRNNEKIEWLAGGTLGKLFYKLYDEAGRAVPLTDEIASMIKVNWTSPVNLKDLLQGKLPDIQVPTQVLEDRFYQVSYQDQSVSVSFTIKPRPDEPARLKATLLQNTVNLGKTLSGTIKLVDQHDNATKTLTSNCVNHMTVKAEGLDKSAVSFIWQVGTSVEVTGIRFLRGSPGIRELLFTCFSYMTAVIVKVTAGHPAQLKLPLQVKNDHSIPTPFIVQLSDKWGNPSPDKRVVVELTSSPPALKVGSVISQPVDSEGKASFSVNSVCGPKGYYQLNFNGSFNNKPIPGPSVSLAVLPDPNKPVSLSVEYDSAARFPAGGTCPVFSVTVVSDEGSPMTTFNPAAVSMLLWEGVPSQNRPPPTVSNLLTQGLPLAFICFSINYFLLSYFLGLLFSRNKQIPERAGKYTIQFSLHIDETRSLLSNQITINVVANQPVKLGPDSQPPAPVVSCCMDIAHRTLVKNMTLTIMDSYGNPAGQDLGGKVVASIRSSSGDSNKPIPLFDGNIKRYPINLVQGKAHIASLSIKENSPGEDGSAYTLLFDAEVPMVPTPLAPFELTFHFYNDALNQQKMSELLEKKTELSAALAAHKGLFSGYSEFLEMLTGRISTSLFFFSVESGMTTIKTSSFSVFLFKSCVGHLAYVQDDAAARVISWHIRGDMDCVITRTTEAARRIYDNTQGRQQVMALDRLPHMRNGCMLFEPPGNPVLARELLMSPQEGESCDIVFQNILKETILIDDLDSANNYRREVVQNKMPCPTILTRNGERVSAIGKFGGAQNKAPPIDTLTVFGAPLPQHYHSLILLCQCRTAVEKRDRAQKDRDDHLLTMNSLQTREKQQDMEKKEKRLEEIERQLSMFVESGRKVKRGAEGAGEPLGIITKRAK</sequence>
<dbReference type="GO" id="GO:0051276">
    <property type="term" value="P:chromosome organization"/>
    <property type="evidence" value="ECO:0007669"/>
    <property type="project" value="InterPro"/>
</dbReference>
<dbReference type="PANTHER" id="PTHR22640:SF2">
    <property type="entry name" value="STRUCTURAL MAINTENANCE OF CHROMOSOMES FLEXIBLE HINGE DOMAIN-CONTAINING PROTEIN 1"/>
    <property type="match status" value="1"/>
</dbReference>
<gene>
    <name evidence="6" type="primary">SMCHD1</name>
</gene>
<dbReference type="Pfam" id="PF26197">
    <property type="entry name" value="Ig_SMCHD1_5th"/>
    <property type="match status" value="1"/>
</dbReference>
<dbReference type="SMART" id="SM00968">
    <property type="entry name" value="SMC_hinge"/>
    <property type="match status" value="1"/>
</dbReference>
<dbReference type="Pfam" id="PF26201">
    <property type="entry name" value="Ig_SMCHD1_7th"/>
    <property type="match status" value="1"/>
</dbReference>
<evidence type="ECO:0000256" key="3">
    <source>
        <dbReference type="SAM" id="Coils"/>
    </source>
</evidence>
<proteinExistence type="predicted"/>
<dbReference type="Pfam" id="PF26195">
    <property type="entry name" value="Ig_SMCHD1_2nd"/>
    <property type="match status" value="1"/>
</dbReference>
<dbReference type="Pfam" id="PF26194">
    <property type="entry name" value="Ig_SMCHD1_1st"/>
    <property type="match status" value="1"/>
</dbReference>
<dbReference type="InterPro" id="IPR055109">
    <property type="entry name" value="SMCHD1_S5"/>
</dbReference>
<feature type="compositionally biased region" description="Polar residues" evidence="4">
    <location>
        <begin position="1"/>
        <end position="13"/>
    </location>
</feature>
<dbReference type="GO" id="GO:0006302">
    <property type="term" value="P:double-strand break repair"/>
    <property type="evidence" value="ECO:0007669"/>
    <property type="project" value="InterPro"/>
</dbReference>
<dbReference type="Pfam" id="PF26199">
    <property type="entry name" value="Ig_SMCHD1_8th"/>
    <property type="match status" value="1"/>
</dbReference>
<dbReference type="Pfam" id="PF26198">
    <property type="entry name" value="Ig_SMCHD1_6th"/>
    <property type="match status" value="1"/>
</dbReference>
<evidence type="ECO:0000259" key="5">
    <source>
        <dbReference type="SMART" id="SM00968"/>
    </source>
</evidence>
<dbReference type="InterPro" id="IPR058614">
    <property type="entry name" value="Ig_SMCHD1_5th"/>
</dbReference>
<evidence type="ECO:0000256" key="2">
    <source>
        <dbReference type="ARBA" id="ARBA00022454"/>
    </source>
</evidence>
<feature type="region of interest" description="Disordered" evidence="4">
    <location>
        <begin position="1"/>
        <end position="40"/>
    </location>
</feature>
<dbReference type="SUPFAM" id="SSF55874">
    <property type="entry name" value="ATPase domain of HSP90 chaperone/DNA topoisomerase II/histidine kinase"/>
    <property type="match status" value="1"/>
</dbReference>
<dbReference type="PANTHER" id="PTHR22640">
    <property type="entry name" value="STRUCTURAL MAINTENANCE OF CHROMOSOMES FLEXIBLE HINGE DOMAIN-CONTAINING PROTEIN 1"/>
    <property type="match status" value="1"/>
</dbReference>
<keyword evidence="2" id="KW-0158">Chromosome</keyword>
<reference evidence="6" key="1">
    <citation type="submission" date="2023-05" db="EMBL/GenBank/DDBJ databases">
        <title>High-quality long-read genome of Scophthalmus maximus.</title>
        <authorList>
            <person name="Lien S."/>
            <person name="Martinez P."/>
        </authorList>
    </citation>
    <scope>NUCLEOTIDE SEQUENCE [LARGE SCALE GENOMIC DNA]</scope>
</reference>
<comment type="subcellular location">
    <subcellularLocation>
        <location evidence="1">Chromosome</location>
    </subcellularLocation>
</comment>
<dbReference type="InterPro" id="IPR038892">
    <property type="entry name" value="SMCHD1"/>
</dbReference>
<dbReference type="InterPro" id="IPR036277">
    <property type="entry name" value="SMC_hinge_sf"/>
</dbReference>
<evidence type="ECO:0000256" key="4">
    <source>
        <dbReference type="SAM" id="MobiDB-lite"/>
    </source>
</evidence>
<dbReference type="Pfam" id="PF22899">
    <property type="entry name" value="SMCHD1_S5"/>
    <property type="match status" value="1"/>
</dbReference>
<dbReference type="InterPro" id="IPR058612">
    <property type="entry name" value="Ig_SMCHD1_2nd"/>
</dbReference>
<organism evidence="6 7">
    <name type="scientific">Scophthalmus maximus</name>
    <name type="common">Turbot</name>
    <name type="synonym">Psetta maxima</name>
    <dbReference type="NCBI Taxonomy" id="52904"/>
    <lineage>
        <taxon>Eukaryota</taxon>
        <taxon>Metazoa</taxon>
        <taxon>Chordata</taxon>
        <taxon>Craniata</taxon>
        <taxon>Vertebrata</taxon>
        <taxon>Euteleostomi</taxon>
        <taxon>Actinopterygii</taxon>
        <taxon>Neopterygii</taxon>
        <taxon>Teleostei</taxon>
        <taxon>Neoteleostei</taxon>
        <taxon>Acanthomorphata</taxon>
        <taxon>Carangaria</taxon>
        <taxon>Pleuronectiformes</taxon>
        <taxon>Pleuronectoidei</taxon>
        <taxon>Scophthalmidae</taxon>
        <taxon>Scophthalmus</taxon>
    </lineage>
</organism>
<dbReference type="InterPro" id="IPR058611">
    <property type="entry name" value="Ig_SMCHD1_1st"/>
</dbReference>
<keyword evidence="3" id="KW-0175">Coiled coil</keyword>
<evidence type="ECO:0000256" key="1">
    <source>
        <dbReference type="ARBA" id="ARBA00004286"/>
    </source>
</evidence>
<dbReference type="GeneTree" id="ENSGT00390000006950"/>
<dbReference type="InterPro" id="IPR058616">
    <property type="entry name" value="Ig_SMCHD1_8th"/>
</dbReference>
<evidence type="ECO:0000313" key="7">
    <source>
        <dbReference type="Proteomes" id="UP000694558"/>
    </source>
</evidence>
<dbReference type="Ensembl" id="ENSSMAT00000028951.2">
    <property type="protein sequence ID" value="ENSSMAP00000028598.2"/>
    <property type="gene ID" value="ENSSMAG00000017428.2"/>
</dbReference>
<dbReference type="Pfam" id="PF26196">
    <property type="entry name" value="Ig_SMCHD1_4th"/>
    <property type="match status" value="1"/>
</dbReference>
<dbReference type="Pfam" id="PF06470">
    <property type="entry name" value="SMC_hinge"/>
    <property type="match status" value="1"/>
</dbReference>
<feature type="coiled-coil region" evidence="3">
    <location>
        <begin position="1811"/>
        <end position="1838"/>
    </location>
</feature>
<accession>A0A8D3B517</accession>
<evidence type="ECO:0000313" key="6">
    <source>
        <dbReference type="Ensembl" id="ENSSMAP00000028598.2"/>
    </source>
</evidence>
<dbReference type="InterPro" id="IPR058615">
    <property type="entry name" value="Ig_SMCHD1_6th"/>
</dbReference>
<protein>
    <submittedName>
        <fullName evidence="6">Structural maintenance of chromosomes flexible hinge domain containing 1</fullName>
    </submittedName>
</protein>
<dbReference type="InterPro" id="IPR010935">
    <property type="entry name" value="SMC_hinge"/>
</dbReference>
<dbReference type="InterPro" id="IPR058613">
    <property type="entry name" value="Ig_SMCHD1_4th"/>
</dbReference>
<reference evidence="6" key="2">
    <citation type="submission" date="2025-08" db="UniProtKB">
        <authorList>
            <consortium name="Ensembl"/>
        </authorList>
    </citation>
    <scope>IDENTIFICATION</scope>
</reference>
<dbReference type="GO" id="GO:0005694">
    <property type="term" value="C:chromosome"/>
    <property type="evidence" value="ECO:0007669"/>
    <property type="project" value="UniProtKB-SubCell"/>
</dbReference>
<dbReference type="SUPFAM" id="SSF75553">
    <property type="entry name" value="Smc hinge domain"/>
    <property type="match status" value="1"/>
</dbReference>
<name>A0A8D3B517_SCOMX</name>
<dbReference type="Gene3D" id="3.30.565.10">
    <property type="entry name" value="Histidine kinase-like ATPase, C-terminal domain"/>
    <property type="match status" value="1"/>
</dbReference>
<feature type="domain" description="SMC hinge" evidence="5">
    <location>
        <begin position="1610"/>
        <end position="1725"/>
    </location>
</feature>
<dbReference type="InterPro" id="IPR036890">
    <property type="entry name" value="HATPase_C_sf"/>
</dbReference>
<dbReference type="GO" id="GO:0005524">
    <property type="term" value="F:ATP binding"/>
    <property type="evidence" value="ECO:0007669"/>
    <property type="project" value="InterPro"/>
</dbReference>